<proteinExistence type="predicted"/>
<feature type="domain" description="Type II secretion system protein GspC N-terminal" evidence="11">
    <location>
        <begin position="12"/>
        <end position="153"/>
    </location>
</feature>
<evidence type="ECO:0000256" key="1">
    <source>
        <dbReference type="ARBA" id="ARBA00004533"/>
    </source>
</evidence>
<accession>A0ABP7QA18</accession>
<keyword evidence="3" id="KW-1003">Cell membrane</keyword>
<evidence type="ECO:0000256" key="9">
    <source>
        <dbReference type="SAM" id="MobiDB-lite"/>
    </source>
</evidence>
<protein>
    <recommendedName>
        <fullName evidence="11">Type II secretion system protein GspC N-terminal domain-containing protein</fullName>
    </recommendedName>
</protein>
<evidence type="ECO:0000256" key="4">
    <source>
        <dbReference type="ARBA" id="ARBA00022519"/>
    </source>
</evidence>
<organism evidence="12 13">
    <name type="scientific">Allohahella marinimesophila</name>
    <dbReference type="NCBI Taxonomy" id="1054972"/>
    <lineage>
        <taxon>Bacteria</taxon>
        <taxon>Pseudomonadati</taxon>
        <taxon>Pseudomonadota</taxon>
        <taxon>Gammaproteobacteria</taxon>
        <taxon>Oceanospirillales</taxon>
        <taxon>Hahellaceae</taxon>
        <taxon>Allohahella</taxon>
    </lineage>
</organism>
<keyword evidence="6" id="KW-0653">Protein transport</keyword>
<feature type="compositionally biased region" description="Polar residues" evidence="9">
    <location>
        <begin position="159"/>
        <end position="177"/>
    </location>
</feature>
<keyword evidence="5 10" id="KW-0812">Transmembrane</keyword>
<dbReference type="Pfam" id="PF11356">
    <property type="entry name" value="T2SSC"/>
    <property type="match status" value="1"/>
</dbReference>
<keyword evidence="2" id="KW-0813">Transport</keyword>
<feature type="region of interest" description="Disordered" evidence="9">
    <location>
        <begin position="158"/>
        <end position="177"/>
    </location>
</feature>
<dbReference type="EMBL" id="BAABBO010000023">
    <property type="protein sequence ID" value="GAA3979124.1"/>
    <property type="molecule type" value="Genomic_DNA"/>
</dbReference>
<feature type="transmembrane region" description="Helical" evidence="10">
    <location>
        <begin position="12"/>
        <end position="33"/>
    </location>
</feature>
<evidence type="ECO:0000256" key="3">
    <source>
        <dbReference type="ARBA" id="ARBA00022475"/>
    </source>
</evidence>
<evidence type="ECO:0000313" key="12">
    <source>
        <dbReference type="EMBL" id="GAA3979124.1"/>
    </source>
</evidence>
<keyword evidence="4" id="KW-0997">Cell inner membrane</keyword>
<evidence type="ECO:0000256" key="5">
    <source>
        <dbReference type="ARBA" id="ARBA00022692"/>
    </source>
</evidence>
<keyword evidence="8 10" id="KW-0472">Membrane</keyword>
<comment type="caution">
    <text evidence="12">The sequence shown here is derived from an EMBL/GenBank/DDBJ whole genome shotgun (WGS) entry which is preliminary data.</text>
</comment>
<feature type="region of interest" description="Disordered" evidence="9">
    <location>
        <begin position="209"/>
        <end position="237"/>
    </location>
</feature>
<evidence type="ECO:0000256" key="7">
    <source>
        <dbReference type="ARBA" id="ARBA00022989"/>
    </source>
</evidence>
<keyword evidence="13" id="KW-1185">Reference proteome</keyword>
<keyword evidence="7 10" id="KW-1133">Transmembrane helix</keyword>
<evidence type="ECO:0000256" key="10">
    <source>
        <dbReference type="SAM" id="Phobius"/>
    </source>
</evidence>
<sequence length="271" mass="29725">MPSRLQQWLPWLLTTIIVVCAAVYLTSHSLALWRDYQQLKRPPVAVSAQSGNAVVQRPVRQLLGLNLFGSPTASAPAPVQTTEELPETNLQLTLRGISSSGETDVGGALIEGPDRITDFFRVGESMPGNASLHSVYANRVVIDRSGQLENLFFPEELGSGSNVEAYSPSNDSYNQTYEQDYQDSGYDQSGDVPVYQPEVQELNEYAPEVTPDEGSAIPGEQFDAAGYEPPEGIPAEPVPATEAVSELEEARRAEIRDRLQKMRETIRSQAQ</sequence>
<dbReference type="InterPro" id="IPR024961">
    <property type="entry name" value="T2SS_GspC_N"/>
</dbReference>
<evidence type="ECO:0000259" key="11">
    <source>
        <dbReference type="Pfam" id="PF11356"/>
    </source>
</evidence>
<reference evidence="13" key="1">
    <citation type="journal article" date="2019" name="Int. J. Syst. Evol. Microbiol.">
        <title>The Global Catalogue of Microorganisms (GCM) 10K type strain sequencing project: providing services to taxonomists for standard genome sequencing and annotation.</title>
        <authorList>
            <consortium name="The Broad Institute Genomics Platform"/>
            <consortium name="The Broad Institute Genome Sequencing Center for Infectious Disease"/>
            <person name="Wu L."/>
            <person name="Ma J."/>
        </authorList>
    </citation>
    <scope>NUCLEOTIDE SEQUENCE [LARGE SCALE GENOMIC DNA]</scope>
    <source>
        <strain evidence="13">JCM 17555</strain>
    </source>
</reference>
<gene>
    <name evidence="12" type="ORF">GCM10022278_39610</name>
</gene>
<evidence type="ECO:0000256" key="6">
    <source>
        <dbReference type="ARBA" id="ARBA00022927"/>
    </source>
</evidence>
<evidence type="ECO:0000256" key="8">
    <source>
        <dbReference type="ARBA" id="ARBA00023136"/>
    </source>
</evidence>
<dbReference type="Proteomes" id="UP001501337">
    <property type="component" value="Unassembled WGS sequence"/>
</dbReference>
<name>A0ABP7QA18_9GAMM</name>
<dbReference type="RefSeq" id="WP_344809686.1">
    <property type="nucleotide sequence ID" value="NZ_BAABBO010000023.1"/>
</dbReference>
<evidence type="ECO:0000256" key="2">
    <source>
        <dbReference type="ARBA" id="ARBA00022448"/>
    </source>
</evidence>
<evidence type="ECO:0000313" key="13">
    <source>
        <dbReference type="Proteomes" id="UP001501337"/>
    </source>
</evidence>
<dbReference type="Gene3D" id="2.30.30.830">
    <property type="match status" value="1"/>
</dbReference>
<comment type="subcellular location">
    <subcellularLocation>
        <location evidence="1">Cell inner membrane</location>
    </subcellularLocation>
</comment>